<feature type="transmembrane region" description="Helical" evidence="1">
    <location>
        <begin position="33"/>
        <end position="51"/>
    </location>
</feature>
<evidence type="ECO:0000313" key="3">
    <source>
        <dbReference type="Proteomes" id="UP001174677"/>
    </source>
</evidence>
<comment type="caution">
    <text evidence="2">The sequence shown here is derived from an EMBL/GenBank/DDBJ whole genome shotgun (WGS) entry which is preliminary data.</text>
</comment>
<protein>
    <submittedName>
        <fullName evidence="2">Uncharacterized protein</fullName>
    </submittedName>
</protein>
<keyword evidence="1" id="KW-1133">Transmembrane helix</keyword>
<dbReference type="EMBL" id="JARPOI010000009">
    <property type="protein sequence ID" value="KAJ9173267.1"/>
    <property type="molecule type" value="Genomic_DNA"/>
</dbReference>
<keyword evidence="3" id="KW-1185">Reference proteome</keyword>
<organism evidence="2 3">
    <name type="scientific">Hevea brasiliensis</name>
    <name type="common">Para rubber tree</name>
    <name type="synonym">Siphonia brasiliensis</name>
    <dbReference type="NCBI Taxonomy" id="3981"/>
    <lineage>
        <taxon>Eukaryota</taxon>
        <taxon>Viridiplantae</taxon>
        <taxon>Streptophyta</taxon>
        <taxon>Embryophyta</taxon>
        <taxon>Tracheophyta</taxon>
        <taxon>Spermatophyta</taxon>
        <taxon>Magnoliopsida</taxon>
        <taxon>eudicotyledons</taxon>
        <taxon>Gunneridae</taxon>
        <taxon>Pentapetalae</taxon>
        <taxon>rosids</taxon>
        <taxon>fabids</taxon>
        <taxon>Malpighiales</taxon>
        <taxon>Euphorbiaceae</taxon>
        <taxon>Crotonoideae</taxon>
        <taxon>Micrandreae</taxon>
        <taxon>Hevea</taxon>
    </lineage>
</organism>
<evidence type="ECO:0000313" key="2">
    <source>
        <dbReference type="EMBL" id="KAJ9173267.1"/>
    </source>
</evidence>
<keyword evidence="1" id="KW-0472">Membrane</keyword>
<sequence length="53" mass="5533">MNKSLSALLIRLVGAAVTLSAYSQTLISATQCVTIGLLVLMFGLFVGEGFISL</sequence>
<dbReference type="Proteomes" id="UP001174677">
    <property type="component" value="Chromosome 9"/>
</dbReference>
<proteinExistence type="predicted"/>
<keyword evidence="1" id="KW-0812">Transmembrane</keyword>
<accession>A0ABQ9LZ68</accession>
<name>A0ABQ9LZ68_HEVBR</name>
<gene>
    <name evidence="2" type="ORF">P3X46_016423</name>
</gene>
<evidence type="ECO:0000256" key="1">
    <source>
        <dbReference type="SAM" id="Phobius"/>
    </source>
</evidence>
<reference evidence="2" key="1">
    <citation type="journal article" date="2023" name="Plant Biotechnol. J.">
        <title>Chromosome-level wild Hevea brasiliensis genome provides new tools for genomic-assisted breeding and valuable loci to elevate rubber yield.</title>
        <authorList>
            <person name="Cheng H."/>
            <person name="Song X."/>
            <person name="Hu Y."/>
            <person name="Wu T."/>
            <person name="Yang Q."/>
            <person name="An Z."/>
            <person name="Feng S."/>
            <person name="Deng Z."/>
            <person name="Wu W."/>
            <person name="Zeng X."/>
            <person name="Tu M."/>
            <person name="Wang X."/>
            <person name="Huang H."/>
        </authorList>
    </citation>
    <scope>NUCLEOTIDE SEQUENCE</scope>
    <source>
        <strain evidence="2">MT/VB/25A 57/8</strain>
    </source>
</reference>